<dbReference type="SUPFAM" id="SSF50447">
    <property type="entry name" value="Translation proteins"/>
    <property type="match status" value="1"/>
</dbReference>
<name>A0A3R9Q149_9BACI</name>
<sequence length="174" mass="20210">MMEWFNVGKIVNTHGVRGEVRVIPTTDFEDERFAPGADIYLYRVNTDSERHQVTIDNVRYHKQFTLLTFKEISSLDEAEKWKNSLLQIPETKLQELEEGEYYYHEIIGCIVYSEEGDKLGEIREVMSPGANDVWVVQPYEGKNDILVPYIDDIVKKVDIDDKTVTIHLMEGLLP</sequence>
<dbReference type="NCBIfam" id="TIGR02273">
    <property type="entry name" value="16S_RimM"/>
    <property type="match status" value="1"/>
</dbReference>
<comment type="similarity">
    <text evidence="5">Belongs to the RimM family.</text>
</comment>
<dbReference type="GO" id="GO:0005840">
    <property type="term" value="C:ribosome"/>
    <property type="evidence" value="ECO:0007669"/>
    <property type="project" value="InterPro"/>
</dbReference>
<keyword evidence="1 5" id="KW-0963">Cytoplasm</keyword>
<evidence type="ECO:0000256" key="1">
    <source>
        <dbReference type="ARBA" id="ARBA00022490"/>
    </source>
</evidence>
<comment type="caution">
    <text evidence="8">The sequence shown here is derived from an EMBL/GenBank/DDBJ whole genome shotgun (WGS) entry which is preliminary data.</text>
</comment>
<dbReference type="Gene3D" id="2.30.30.240">
    <property type="entry name" value="PRC-barrel domain"/>
    <property type="match status" value="1"/>
</dbReference>
<dbReference type="Gene3D" id="2.40.30.60">
    <property type="entry name" value="RimM"/>
    <property type="match status" value="1"/>
</dbReference>
<dbReference type="GO" id="GO:0042274">
    <property type="term" value="P:ribosomal small subunit biogenesis"/>
    <property type="evidence" value="ECO:0007669"/>
    <property type="project" value="UniProtKB-UniRule"/>
</dbReference>
<proteinExistence type="inferred from homology"/>
<accession>A0A3R9Q149</accession>
<organism evidence="8 9">
    <name type="scientific">Salibacterium salarium</name>
    <dbReference type="NCBI Taxonomy" id="284579"/>
    <lineage>
        <taxon>Bacteria</taxon>
        <taxon>Bacillati</taxon>
        <taxon>Bacillota</taxon>
        <taxon>Bacilli</taxon>
        <taxon>Bacillales</taxon>
        <taxon>Bacillaceae</taxon>
    </lineage>
</organism>
<dbReference type="InterPro" id="IPR002676">
    <property type="entry name" value="RimM_N"/>
</dbReference>
<dbReference type="GO" id="GO:0043022">
    <property type="term" value="F:ribosome binding"/>
    <property type="evidence" value="ECO:0007669"/>
    <property type="project" value="InterPro"/>
</dbReference>
<dbReference type="Pfam" id="PF05239">
    <property type="entry name" value="PRC"/>
    <property type="match status" value="1"/>
</dbReference>
<gene>
    <name evidence="5 8" type="primary">rimM</name>
    <name evidence="8" type="ORF">D7Z54_21330</name>
</gene>
<dbReference type="RefSeq" id="WP_125558822.1">
    <property type="nucleotide sequence ID" value="NZ_RBVX01000025.1"/>
</dbReference>
<evidence type="ECO:0000259" key="6">
    <source>
        <dbReference type="Pfam" id="PF01782"/>
    </source>
</evidence>
<evidence type="ECO:0000256" key="5">
    <source>
        <dbReference type="HAMAP-Rule" id="MF_00014"/>
    </source>
</evidence>
<evidence type="ECO:0000256" key="2">
    <source>
        <dbReference type="ARBA" id="ARBA00022517"/>
    </source>
</evidence>
<keyword evidence="2 5" id="KW-0690">Ribosome biogenesis</keyword>
<dbReference type="InterPro" id="IPR011033">
    <property type="entry name" value="PRC_barrel-like_sf"/>
</dbReference>
<protein>
    <recommendedName>
        <fullName evidence="5">Ribosome maturation factor RimM</fullName>
    </recommendedName>
</protein>
<dbReference type="PANTHER" id="PTHR33692">
    <property type="entry name" value="RIBOSOME MATURATION FACTOR RIMM"/>
    <property type="match status" value="1"/>
</dbReference>
<comment type="domain">
    <text evidence="5">The PRC barrel domain binds ribosomal protein uS19.</text>
</comment>
<feature type="domain" description="RimM N-terminal" evidence="6">
    <location>
        <begin position="7"/>
        <end position="91"/>
    </location>
</feature>
<keyword evidence="4 5" id="KW-0143">Chaperone</keyword>
<dbReference type="InterPro" id="IPR009000">
    <property type="entry name" value="Transl_B-barrel_sf"/>
</dbReference>
<evidence type="ECO:0000256" key="3">
    <source>
        <dbReference type="ARBA" id="ARBA00022552"/>
    </source>
</evidence>
<evidence type="ECO:0000256" key="4">
    <source>
        <dbReference type="ARBA" id="ARBA00023186"/>
    </source>
</evidence>
<dbReference type="GO" id="GO:0005737">
    <property type="term" value="C:cytoplasm"/>
    <property type="evidence" value="ECO:0007669"/>
    <property type="project" value="UniProtKB-SubCell"/>
</dbReference>
<dbReference type="Pfam" id="PF01782">
    <property type="entry name" value="RimM"/>
    <property type="match status" value="1"/>
</dbReference>
<comment type="subunit">
    <text evidence="5">Binds ribosomal protein uS19.</text>
</comment>
<reference evidence="8 9" key="1">
    <citation type="submission" date="2018-10" db="EMBL/GenBank/DDBJ databases">
        <title>Draft genome sequence of Bacillus salarius IM0101, isolated from a hypersaline soil in Inner Mongolia, China.</title>
        <authorList>
            <person name="Yamprayoonswat W."/>
            <person name="Boonvisut S."/>
            <person name="Jumpathong W."/>
            <person name="Sittihan S."/>
            <person name="Ruangsuj P."/>
            <person name="Wanthongcharoen S."/>
            <person name="Thongpramul N."/>
            <person name="Pimmason S."/>
            <person name="Yu B."/>
            <person name="Yasawong M."/>
        </authorList>
    </citation>
    <scope>NUCLEOTIDE SEQUENCE [LARGE SCALE GENOMIC DNA]</scope>
    <source>
        <strain evidence="8 9">IM0101</strain>
    </source>
</reference>
<dbReference type="InterPro" id="IPR011961">
    <property type="entry name" value="RimM"/>
</dbReference>
<keyword evidence="3 5" id="KW-0698">rRNA processing</keyword>
<comment type="subcellular location">
    <subcellularLocation>
        <location evidence="5">Cytoplasm</location>
    </subcellularLocation>
</comment>
<dbReference type="GO" id="GO:0006364">
    <property type="term" value="P:rRNA processing"/>
    <property type="evidence" value="ECO:0007669"/>
    <property type="project" value="UniProtKB-UniRule"/>
</dbReference>
<keyword evidence="9" id="KW-1185">Reference proteome</keyword>
<evidence type="ECO:0000313" key="9">
    <source>
        <dbReference type="Proteomes" id="UP000275076"/>
    </source>
</evidence>
<dbReference type="InterPro" id="IPR027275">
    <property type="entry name" value="PRC-brl_dom"/>
</dbReference>
<feature type="domain" description="PRC-barrel" evidence="7">
    <location>
        <begin position="98"/>
        <end position="173"/>
    </location>
</feature>
<dbReference type="OrthoDB" id="9810331at2"/>
<evidence type="ECO:0000313" key="8">
    <source>
        <dbReference type="EMBL" id="RSL31401.1"/>
    </source>
</evidence>
<dbReference type="Proteomes" id="UP000275076">
    <property type="component" value="Unassembled WGS sequence"/>
</dbReference>
<dbReference type="PANTHER" id="PTHR33692:SF1">
    <property type="entry name" value="RIBOSOME MATURATION FACTOR RIMM"/>
    <property type="match status" value="1"/>
</dbReference>
<dbReference type="SUPFAM" id="SSF50346">
    <property type="entry name" value="PRC-barrel domain"/>
    <property type="match status" value="1"/>
</dbReference>
<comment type="function">
    <text evidence="5">An accessory protein needed during the final step in the assembly of 30S ribosomal subunit, possibly for assembly of the head region. Essential for efficient processing of 16S rRNA. May be needed both before and after RbfA during the maturation of 16S rRNA. It has affinity for free ribosomal 30S subunits but not for 70S ribosomes.</text>
</comment>
<dbReference type="InterPro" id="IPR036976">
    <property type="entry name" value="RimM_N_sf"/>
</dbReference>
<dbReference type="EMBL" id="RBVX01000025">
    <property type="protein sequence ID" value="RSL31401.1"/>
    <property type="molecule type" value="Genomic_DNA"/>
</dbReference>
<dbReference type="AlphaFoldDB" id="A0A3R9Q149"/>
<dbReference type="HAMAP" id="MF_00014">
    <property type="entry name" value="Ribosome_mat_RimM"/>
    <property type="match status" value="1"/>
</dbReference>
<evidence type="ECO:0000259" key="7">
    <source>
        <dbReference type="Pfam" id="PF05239"/>
    </source>
</evidence>